<evidence type="ECO:0000313" key="2">
    <source>
        <dbReference type="Proteomes" id="UP001059380"/>
    </source>
</evidence>
<dbReference type="AlphaFoldDB" id="A0A9J7BKK9"/>
<dbReference type="RefSeq" id="WP_260792465.1">
    <property type="nucleotide sequence ID" value="NZ_CP093313.1"/>
</dbReference>
<dbReference type="EMBL" id="CP093313">
    <property type="protein sequence ID" value="UWZ83131.1"/>
    <property type="molecule type" value="Genomic_DNA"/>
</dbReference>
<proteinExistence type="predicted"/>
<accession>A0A9J7BKK9</accession>
<reference evidence="1" key="1">
    <citation type="submission" date="2021-04" db="EMBL/GenBank/DDBJ databases">
        <title>Phylogenetic analysis of Acidobacteriaceae.</title>
        <authorList>
            <person name="Qiu L."/>
            <person name="Zhang Q."/>
        </authorList>
    </citation>
    <scope>NUCLEOTIDE SEQUENCE</scope>
    <source>
        <strain evidence="1">DSM 25168</strain>
    </source>
</reference>
<dbReference type="Proteomes" id="UP001059380">
    <property type="component" value="Chromosome"/>
</dbReference>
<name>A0A9J7BKK9_9BACT</name>
<gene>
    <name evidence="1" type="ORF">MOP44_21490</name>
</gene>
<dbReference type="KEGG" id="orp:MOP44_21490"/>
<keyword evidence="2" id="KW-1185">Reference proteome</keyword>
<protein>
    <submittedName>
        <fullName evidence="1">Uncharacterized protein</fullName>
    </submittedName>
</protein>
<organism evidence="1 2">
    <name type="scientific">Occallatibacter riparius</name>
    <dbReference type="NCBI Taxonomy" id="1002689"/>
    <lineage>
        <taxon>Bacteria</taxon>
        <taxon>Pseudomonadati</taxon>
        <taxon>Acidobacteriota</taxon>
        <taxon>Terriglobia</taxon>
        <taxon>Terriglobales</taxon>
        <taxon>Acidobacteriaceae</taxon>
        <taxon>Occallatibacter</taxon>
    </lineage>
</organism>
<sequence length="109" mass="12705">MVYEDFGAFMRLAVIPRQQEHPNDIRLDGERTGGKRKAFGFFRYNGREWKVDEDTHYLPLELAYSAFVKGDDPFVESETSTGKGRCLSLAAELRKRQQSRAKYLYIYSN</sequence>
<evidence type="ECO:0000313" key="1">
    <source>
        <dbReference type="EMBL" id="UWZ83131.1"/>
    </source>
</evidence>